<dbReference type="Gene3D" id="1.20.58.480">
    <property type="match status" value="1"/>
</dbReference>
<dbReference type="PANTHER" id="PTHR28657">
    <property type="entry name" value="INDOLEAMINE 2,3-DIOXYGENASE"/>
    <property type="match status" value="1"/>
</dbReference>
<dbReference type="SUPFAM" id="SSF140959">
    <property type="entry name" value="Indolic compounds 2,3-dioxygenase-like"/>
    <property type="match status" value="1"/>
</dbReference>
<comment type="similarity">
    <text evidence="1">Belongs to the indoleamine 2,3-dioxygenase family.</text>
</comment>
<dbReference type="GO" id="GO:0033754">
    <property type="term" value="F:indoleamine 2,3-dioxygenase activity"/>
    <property type="evidence" value="ECO:0007669"/>
    <property type="project" value="TreeGrafter"/>
</dbReference>
<dbReference type="InterPro" id="IPR000898">
    <property type="entry name" value="Indolamine_dOase"/>
</dbReference>
<comment type="caution">
    <text evidence="5">The sequence shown here is derived from an EMBL/GenBank/DDBJ whole genome shotgun (WGS) entry which is preliminary data.</text>
</comment>
<gene>
    <name evidence="5" type="ORF">CTheo_7060</name>
</gene>
<evidence type="ECO:0000256" key="3">
    <source>
        <dbReference type="ARBA" id="ARBA00023004"/>
    </source>
</evidence>
<keyword evidence="2 4" id="KW-0479">Metal-binding</keyword>
<dbReference type="Pfam" id="PF01231">
    <property type="entry name" value="IDO"/>
    <property type="match status" value="2"/>
</dbReference>
<dbReference type="PANTHER" id="PTHR28657:SF5">
    <property type="entry name" value="INDOLEAMINE 2,3-DIOXYGENASE"/>
    <property type="match status" value="1"/>
</dbReference>
<feature type="binding site" description="proximal binding residue" evidence="4">
    <location>
        <position position="523"/>
    </location>
    <ligand>
        <name>heme b</name>
        <dbReference type="ChEBI" id="CHEBI:60344"/>
    </ligand>
    <ligandPart>
        <name>Fe</name>
        <dbReference type="ChEBI" id="CHEBI:18248"/>
    </ligandPart>
</feature>
<accession>A0A5N5QCM9</accession>
<evidence type="ECO:0000313" key="5">
    <source>
        <dbReference type="EMBL" id="KAB5589495.1"/>
    </source>
</evidence>
<evidence type="ECO:0000256" key="2">
    <source>
        <dbReference type="ARBA" id="ARBA00022723"/>
    </source>
</evidence>
<keyword evidence="4" id="KW-0349">Heme</keyword>
<dbReference type="InterPro" id="IPR037217">
    <property type="entry name" value="Trp/Indoleamine_2_3_dOase-like"/>
</dbReference>
<keyword evidence="5" id="KW-0223">Dioxygenase</keyword>
<evidence type="ECO:0000256" key="4">
    <source>
        <dbReference type="PIRSR" id="PIRSR600898-1"/>
    </source>
</evidence>
<keyword evidence="5" id="KW-0560">Oxidoreductase</keyword>
<keyword evidence="3 4" id="KW-0408">Iron</keyword>
<evidence type="ECO:0000313" key="6">
    <source>
        <dbReference type="Proteomes" id="UP000383932"/>
    </source>
</evidence>
<evidence type="ECO:0000256" key="1">
    <source>
        <dbReference type="ARBA" id="ARBA00007119"/>
    </source>
</evidence>
<name>A0A5N5QCM9_9AGAM</name>
<dbReference type="GO" id="GO:0020037">
    <property type="term" value="F:heme binding"/>
    <property type="evidence" value="ECO:0007669"/>
    <property type="project" value="InterPro"/>
</dbReference>
<organism evidence="5 6">
    <name type="scientific">Ceratobasidium theobromae</name>
    <dbReference type="NCBI Taxonomy" id="1582974"/>
    <lineage>
        <taxon>Eukaryota</taxon>
        <taxon>Fungi</taxon>
        <taxon>Dikarya</taxon>
        <taxon>Basidiomycota</taxon>
        <taxon>Agaricomycotina</taxon>
        <taxon>Agaricomycetes</taxon>
        <taxon>Cantharellales</taxon>
        <taxon>Ceratobasidiaceae</taxon>
        <taxon>Ceratobasidium</taxon>
    </lineage>
</organism>
<protein>
    <submittedName>
        <fullName evidence="5">Indoleamine 2,3-dioxygenase</fullName>
    </submittedName>
</protein>
<dbReference type="OrthoDB" id="540174at2759"/>
<dbReference type="AlphaFoldDB" id="A0A5N5QCM9"/>
<dbReference type="EMBL" id="SSOP01000262">
    <property type="protein sequence ID" value="KAB5589495.1"/>
    <property type="molecule type" value="Genomic_DNA"/>
</dbReference>
<dbReference type="GO" id="GO:0034354">
    <property type="term" value="P:'de novo' NAD+ biosynthetic process from L-tryptophan"/>
    <property type="evidence" value="ECO:0007669"/>
    <property type="project" value="TreeGrafter"/>
</dbReference>
<dbReference type="GO" id="GO:0046872">
    <property type="term" value="F:metal ion binding"/>
    <property type="evidence" value="ECO:0007669"/>
    <property type="project" value="UniProtKB-KW"/>
</dbReference>
<dbReference type="GO" id="GO:0019441">
    <property type="term" value="P:L-tryptophan catabolic process to kynurenine"/>
    <property type="evidence" value="ECO:0007669"/>
    <property type="project" value="InterPro"/>
</dbReference>
<dbReference type="Proteomes" id="UP000383932">
    <property type="component" value="Unassembled WGS sequence"/>
</dbReference>
<proteinExistence type="inferred from homology"/>
<sequence>MNALALLLKFKGTTQKPCPLANEFIKLPDSSPDMSALACDQFDLNSKTGFLPPQVPLARLPSLFSQWEDALQHAMVVLKRPGDSDDPLLTEEEKTHGLKWRQGIQRLEVLSVDCIKSDIRASQRAHHVLAFLVQFYVQSLPPCAETDGGPIHIPPGLSIPFVDISRHLDIAPILTYADCVLWNFYLEDPSKPLTVDNIRIRDMFTKNSQEEHFFLTSARIEVRGFEAIQLMGDIIATIKNDESNSLVDEDRLQKMLSRLATVIDDLNEILWAVRDGCGYQFFYWVFRPWIRGTDQGSGSPKWFYEGVDGEGIEFQCSGPSAGQAALMHAFDVFLGISHPQKDDRYSPTCTGMRVHPSYDPHGPPAPCPAASATSLPVQSCPVFRKSPLIINTGMSEELRPFLFEAPYPSPPAEKIEMVEVHLPKSPLPLVYSPSLLTPPHSPPSSPLLRPSCLGEVPKLGLQPELDTSFIVRMRKYIPGRHQEFLLHLAHSNVRSHIASCDSSAVRLAYNACVWAIKRFRDTHIKIVTLYVIHPARSKVLIKDADVDSAPVRGTGGTSLVPLLKAYRDNTISTVLETC</sequence>
<dbReference type="GO" id="GO:0005737">
    <property type="term" value="C:cytoplasm"/>
    <property type="evidence" value="ECO:0007669"/>
    <property type="project" value="TreeGrafter"/>
</dbReference>
<keyword evidence="6" id="KW-1185">Reference proteome</keyword>
<reference evidence="5 6" key="1">
    <citation type="journal article" date="2019" name="Fungal Biol. Biotechnol.">
        <title>Draft genome sequence of fastidious pathogen Ceratobasidium theobromae, which causes vascular-streak dieback in Theobroma cacao.</title>
        <authorList>
            <person name="Ali S.S."/>
            <person name="Asman A."/>
            <person name="Shao J."/>
            <person name="Firmansyah A.P."/>
            <person name="Susilo A.W."/>
            <person name="Rosmana A."/>
            <person name="McMahon P."/>
            <person name="Junaid M."/>
            <person name="Guest D."/>
            <person name="Kheng T.Y."/>
            <person name="Meinhardt L.W."/>
            <person name="Bailey B.A."/>
        </authorList>
    </citation>
    <scope>NUCLEOTIDE SEQUENCE [LARGE SCALE GENOMIC DNA]</scope>
    <source>
        <strain evidence="5 6">CT2</strain>
    </source>
</reference>